<organism evidence="1 2">
    <name type="scientific">Nephila pilipes</name>
    <name type="common">Giant wood spider</name>
    <name type="synonym">Nephila maculata</name>
    <dbReference type="NCBI Taxonomy" id="299642"/>
    <lineage>
        <taxon>Eukaryota</taxon>
        <taxon>Metazoa</taxon>
        <taxon>Ecdysozoa</taxon>
        <taxon>Arthropoda</taxon>
        <taxon>Chelicerata</taxon>
        <taxon>Arachnida</taxon>
        <taxon>Araneae</taxon>
        <taxon>Araneomorphae</taxon>
        <taxon>Entelegynae</taxon>
        <taxon>Araneoidea</taxon>
        <taxon>Nephilidae</taxon>
        <taxon>Nephila</taxon>
    </lineage>
</organism>
<name>A0A8X6QKX4_NEPPI</name>
<accession>A0A8X6QKX4</accession>
<feature type="non-terminal residue" evidence="1">
    <location>
        <position position="1"/>
    </location>
</feature>
<sequence length="74" mass="8211">EGEVGETSVQSRGRMDKNKLGINNLKDYPEEEYMVLDRFTLTSYLVPKIDVCAKCDAGMGDGIIINSPSRNQVT</sequence>
<gene>
    <name evidence="1" type="ORF">NPIL_454331</name>
</gene>
<keyword evidence="2" id="KW-1185">Reference proteome</keyword>
<protein>
    <submittedName>
        <fullName evidence="1">Uncharacterized protein</fullName>
    </submittedName>
</protein>
<proteinExistence type="predicted"/>
<dbReference type="EMBL" id="BMAW01129473">
    <property type="protein sequence ID" value="GFU30542.1"/>
    <property type="molecule type" value="Genomic_DNA"/>
</dbReference>
<comment type="caution">
    <text evidence="1">The sequence shown here is derived from an EMBL/GenBank/DDBJ whole genome shotgun (WGS) entry which is preliminary data.</text>
</comment>
<evidence type="ECO:0000313" key="2">
    <source>
        <dbReference type="Proteomes" id="UP000887013"/>
    </source>
</evidence>
<dbReference type="AlphaFoldDB" id="A0A8X6QKX4"/>
<evidence type="ECO:0000313" key="1">
    <source>
        <dbReference type="EMBL" id="GFU30542.1"/>
    </source>
</evidence>
<reference evidence="1" key="1">
    <citation type="submission" date="2020-08" db="EMBL/GenBank/DDBJ databases">
        <title>Multicomponent nature underlies the extraordinary mechanical properties of spider dragline silk.</title>
        <authorList>
            <person name="Kono N."/>
            <person name="Nakamura H."/>
            <person name="Mori M."/>
            <person name="Yoshida Y."/>
            <person name="Ohtoshi R."/>
            <person name="Malay A.D."/>
            <person name="Moran D.A.P."/>
            <person name="Tomita M."/>
            <person name="Numata K."/>
            <person name="Arakawa K."/>
        </authorList>
    </citation>
    <scope>NUCLEOTIDE SEQUENCE</scope>
</reference>
<dbReference type="Proteomes" id="UP000887013">
    <property type="component" value="Unassembled WGS sequence"/>
</dbReference>